<dbReference type="Pfam" id="PF00575">
    <property type="entry name" value="S1"/>
    <property type="match status" value="1"/>
</dbReference>
<evidence type="ECO:0000256" key="4">
    <source>
        <dbReference type="ARBA" id="ARBA00022519"/>
    </source>
</evidence>
<dbReference type="SUPFAM" id="SSF50249">
    <property type="entry name" value="Nucleic acid-binding proteins"/>
    <property type="match status" value="1"/>
</dbReference>
<feature type="region of interest" description="Required for zinc-mediated homotetramerization and catalytic activity" evidence="16">
    <location>
        <begin position="404"/>
        <end position="407"/>
    </location>
</feature>
<evidence type="ECO:0000256" key="14">
    <source>
        <dbReference type="ARBA" id="ARBA00022884"/>
    </source>
</evidence>
<feature type="region of interest" description="Disordered" evidence="17">
    <location>
        <begin position="563"/>
        <end position="1064"/>
    </location>
</feature>
<accession>A0A3N1NXV0</accession>
<dbReference type="GO" id="GO:0008270">
    <property type="term" value="F:zinc ion binding"/>
    <property type="evidence" value="ECO:0007669"/>
    <property type="project" value="UniProtKB-UniRule"/>
</dbReference>
<evidence type="ECO:0000256" key="17">
    <source>
        <dbReference type="SAM" id="MobiDB-lite"/>
    </source>
</evidence>
<feature type="compositionally biased region" description="Low complexity" evidence="17">
    <location>
        <begin position="955"/>
        <end position="979"/>
    </location>
</feature>
<feature type="domain" description="S1 motif" evidence="18">
    <location>
        <begin position="39"/>
        <end position="120"/>
    </location>
</feature>
<keyword evidence="7 16" id="KW-0540">Nuclease</keyword>
<evidence type="ECO:0000256" key="9">
    <source>
        <dbReference type="ARBA" id="ARBA00022730"/>
    </source>
</evidence>
<feature type="region of interest" description="Disordered" evidence="17">
    <location>
        <begin position="506"/>
        <end position="543"/>
    </location>
</feature>
<keyword evidence="6 16" id="KW-0819">tRNA processing</keyword>
<comment type="subunit">
    <text evidence="16">Component of the RNA degradosome, which is a multiprotein complex involved in RNA processing and mRNA degradation. Within the RNA degradosome, RNase E assembles into a homotetramer formed by a dimer of dimers.</text>
</comment>
<proteinExistence type="inferred from homology"/>
<dbReference type="GO" id="GO:0009898">
    <property type="term" value="C:cytoplasmic side of plasma membrane"/>
    <property type="evidence" value="ECO:0007669"/>
    <property type="project" value="UniProtKB-UniRule"/>
</dbReference>
<dbReference type="Proteomes" id="UP000273643">
    <property type="component" value="Unassembled WGS sequence"/>
</dbReference>
<feature type="compositionally biased region" description="Basic and acidic residues" evidence="17">
    <location>
        <begin position="743"/>
        <end position="784"/>
    </location>
</feature>
<keyword evidence="5 16" id="KW-0698">rRNA processing</keyword>
<comment type="subcellular location">
    <subcellularLocation>
        <location evidence="16">Cytoplasm</location>
    </subcellularLocation>
    <subcellularLocation>
        <location evidence="16">Cell inner membrane</location>
        <topology evidence="16">Peripheral membrane protein</topology>
        <orientation evidence="16">Cytoplasmic side</orientation>
    </subcellularLocation>
</comment>
<keyword evidence="4 16" id="KW-0997">Cell inner membrane</keyword>
<feature type="compositionally biased region" description="Low complexity" evidence="17">
    <location>
        <begin position="686"/>
        <end position="697"/>
    </location>
</feature>
<evidence type="ECO:0000313" key="20">
    <source>
        <dbReference type="Proteomes" id="UP000273643"/>
    </source>
</evidence>
<dbReference type="GO" id="GO:0006364">
    <property type="term" value="P:rRNA processing"/>
    <property type="evidence" value="ECO:0007669"/>
    <property type="project" value="UniProtKB-UniRule"/>
</dbReference>
<dbReference type="Gene3D" id="2.40.50.140">
    <property type="entry name" value="Nucleic acid-binding proteins"/>
    <property type="match status" value="1"/>
</dbReference>
<feature type="compositionally biased region" description="Basic and acidic residues" evidence="17">
    <location>
        <begin position="721"/>
        <end position="732"/>
    </location>
</feature>
<feature type="compositionally biased region" description="Basic and acidic residues" evidence="17">
    <location>
        <begin position="797"/>
        <end position="809"/>
    </location>
</feature>
<dbReference type="Gene3D" id="3.40.1260.20">
    <property type="entry name" value="Ribonuclease E, catalytic domain"/>
    <property type="match status" value="1"/>
</dbReference>
<feature type="compositionally biased region" description="Basic residues" evidence="17">
    <location>
        <begin position="574"/>
        <end position="584"/>
    </location>
</feature>
<comment type="function">
    <text evidence="16">Endoribonuclease that plays a central role in RNA processing and decay. Required for the maturation of 5S and 16S rRNAs and the majority of tRNAs. Also involved in the degradation of most mRNAs.</text>
</comment>
<evidence type="ECO:0000256" key="1">
    <source>
        <dbReference type="ARBA" id="ARBA00005663"/>
    </source>
</evidence>
<dbReference type="GO" id="GO:0000049">
    <property type="term" value="F:tRNA binding"/>
    <property type="evidence" value="ECO:0007669"/>
    <property type="project" value="UniProtKB-KW"/>
</dbReference>
<dbReference type="Pfam" id="PF20833">
    <property type="entry name" value="RNase_E_G_Thio"/>
    <property type="match status" value="1"/>
</dbReference>
<gene>
    <name evidence="16" type="primary">rne</name>
    <name evidence="19" type="ORF">EDC38_0841</name>
</gene>
<keyword evidence="2 16" id="KW-1003">Cell membrane</keyword>
<keyword evidence="3 16" id="KW-0963">Cytoplasm</keyword>
<keyword evidence="12 16" id="KW-0862">Zinc</keyword>
<evidence type="ECO:0000256" key="3">
    <source>
        <dbReference type="ARBA" id="ARBA00022490"/>
    </source>
</evidence>
<dbReference type="OrthoDB" id="9804278at2"/>
<name>A0A3N1NXV0_9GAMM</name>
<dbReference type="InterPro" id="IPR028878">
    <property type="entry name" value="RNase_E"/>
</dbReference>
<keyword evidence="11 16" id="KW-0378">Hydrolase</keyword>
<dbReference type="GO" id="GO:0019843">
    <property type="term" value="F:rRNA binding"/>
    <property type="evidence" value="ECO:0007669"/>
    <property type="project" value="UniProtKB-KW"/>
</dbReference>
<keyword evidence="9 16" id="KW-0699">rRNA-binding</keyword>
<dbReference type="GO" id="GO:0006402">
    <property type="term" value="P:mRNA catabolic process"/>
    <property type="evidence" value="ECO:0007669"/>
    <property type="project" value="UniProtKB-UniRule"/>
</dbReference>
<keyword evidence="8 16" id="KW-0479">Metal-binding</keyword>
<protein>
    <recommendedName>
        <fullName evidence="16">Ribonuclease E</fullName>
        <shortName evidence="16">RNase E</shortName>
        <ecNumber evidence="16">3.1.26.12</ecNumber>
    </recommendedName>
</protein>
<evidence type="ECO:0000256" key="11">
    <source>
        <dbReference type="ARBA" id="ARBA00022801"/>
    </source>
</evidence>
<evidence type="ECO:0000256" key="8">
    <source>
        <dbReference type="ARBA" id="ARBA00022723"/>
    </source>
</evidence>
<dbReference type="GO" id="GO:0005737">
    <property type="term" value="C:cytoplasm"/>
    <property type="evidence" value="ECO:0007669"/>
    <property type="project" value="UniProtKB-SubCell"/>
</dbReference>
<reference evidence="19 20" key="1">
    <citation type="submission" date="2018-11" db="EMBL/GenBank/DDBJ databases">
        <title>Genomic Encyclopedia of Type Strains, Phase IV (KMG-IV): sequencing the most valuable type-strain genomes for metagenomic binning, comparative biology and taxonomic classification.</title>
        <authorList>
            <person name="Goeker M."/>
        </authorList>
    </citation>
    <scope>NUCLEOTIDE SEQUENCE [LARGE SCALE GENOMIC DNA]</scope>
    <source>
        <strain evidence="19 20">DSM 16974</strain>
    </source>
</reference>
<dbReference type="AlphaFoldDB" id="A0A3N1NXV0"/>
<feature type="compositionally biased region" description="Basic residues" evidence="17">
    <location>
        <begin position="703"/>
        <end position="720"/>
    </location>
</feature>
<dbReference type="CDD" id="cd04453">
    <property type="entry name" value="S1_RNase_E"/>
    <property type="match status" value="1"/>
</dbReference>
<evidence type="ECO:0000256" key="10">
    <source>
        <dbReference type="ARBA" id="ARBA00022759"/>
    </source>
</evidence>
<comment type="caution">
    <text evidence="19">The sequence shown here is derived from an EMBL/GenBank/DDBJ whole genome shotgun (WGS) entry which is preliminary data.</text>
</comment>
<dbReference type="InterPro" id="IPR004659">
    <property type="entry name" value="RNase_E/G"/>
</dbReference>
<dbReference type="EMBL" id="RJUK01000001">
    <property type="protein sequence ID" value="ROQ20241.1"/>
    <property type="molecule type" value="Genomic_DNA"/>
</dbReference>
<comment type="similarity">
    <text evidence="1">Belongs to the RNase E/G family. RNase G subfamily.</text>
</comment>
<dbReference type="NCBIfam" id="TIGR00757">
    <property type="entry name" value="RNaseEG"/>
    <property type="match status" value="1"/>
</dbReference>
<keyword evidence="10 16" id="KW-0255">Endonuclease</keyword>
<dbReference type="PANTHER" id="PTHR30001:SF1">
    <property type="entry name" value="RIBONUCLEASE E_G-LIKE PROTEIN, CHLOROPLASTIC"/>
    <property type="match status" value="1"/>
</dbReference>
<feature type="compositionally biased region" description="Low complexity" evidence="17">
    <location>
        <begin position="810"/>
        <end position="819"/>
    </location>
</feature>
<evidence type="ECO:0000256" key="16">
    <source>
        <dbReference type="HAMAP-Rule" id="MF_00970"/>
    </source>
</evidence>
<dbReference type="HAMAP" id="MF_00970">
    <property type="entry name" value="RNase_E"/>
    <property type="match status" value="1"/>
</dbReference>
<dbReference type="InterPro" id="IPR019307">
    <property type="entry name" value="RNA-bd_AU-1/RNase_E/G"/>
</dbReference>
<comment type="cofactor">
    <cofactor evidence="16">
        <name>Mg(2+)</name>
        <dbReference type="ChEBI" id="CHEBI:18420"/>
    </cofactor>
    <text evidence="16">Binds 1 Mg(2+) ion per subunit.</text>
</comment>
<dbReference type="EC" id="3.1.26.12" evidence="16"/>
<evidence type="ECO:0000259" key="18">
    <source>
        <dbReference type="PROSITE" id="PS50126"/>
    </source>
</evidence>
<feature type="compositionally biased region" description="Low complexity" evidence="17">
    <location>
        <begin position="528"/>
        <end position="543"/>
    </location>
</feature>
<comment type="similarity">
    <text evidence="16">Belongs to the RNase E/G family. RNase E subfamily.</text>
</comment>
<dbReference type="NCBIfam" id="NF008074">
    <property type="entry name" value="PRK10811.1"/>
    <property type="match status" value="1"/>
</dbReference>
<dbReference type="GO" id="GO:0000287">
    <property type="term" value="F:magnesium ion binding"/>
    <property type="evidence" value="ECO:0007669"/>
    <property type="project" value="UniProtKB-UniRule"/>
</dbReference>
<feature type="binding site" evidence="16">
    <location>
        <position position="303"/>
    </location>
    <ligand>
        <name>Mg(2+)</name>
        <dbReference type="ChEBI" id="CHEBI:18420"/>
        <note>catalytic</note>
    </ligand>
</feature>
<evidence type="ECO:0000256" key="15">
    <source>
        <dbReference type="ARBA" id="ARBA00023136"/>
    </source>
</evidence>
<evidence type="ECO:0000256" key="7">
    <source>
        <dbReference type="ARBA" id="ARBA00022722"/>
    </source>
</evidence>
<keyword evidence="20" id="KW-1185">Reference proteome</keyword>
<keyword evidence="13 16" id="KW-0460">Magnesium</keyword>
<dbReference type="SMART" id="SM00316">
    <property type="entry name" value="S1"/>
    <property type="match status" value="1"/>
</dbReference>
<keyword evidence="16" id="KW-0820">tRNA-binding</keyword>
<dbReference type="RefSeq" id="WP_123637430.1">
    <property type="nucleotide sequence ID" value="NZ_RJUK01000001.1"/>
</dbReference>
<evidence type="ECO:0000256" key="13">
    <source>
        <dbReference type="ARBA" id="ARBA00022842"/>
    </source>
</evidence>
<dbReference type="FunFam" id="2.40.50.140:FF:000040">
    <property type="entry name" value="Ribonuclease E"/>
    <property type="match status" value="1"/>
</dbReference>
<feature type="binding site" evidence="16">
    <location>
        <position position="346"/>
    </location>
    <ligand>
        <name>Mg(2+)</name>
        <dbReference type="ChEBI" id="CHEBI:18420"/>
        <note>catalytic</note>
    </ligand>
</feature>
<dbReference type="PROSITE" id="PS50126">
    <property type="entry name" value="S1"/>
    <property type="match status" value="1"/>
</dbReference>
<dbReference type="InterPro" id="IPR012340">
    <property type="entry name" value="NA-bd_OB-fold"/>
</dbReference>
<organism evidence="19 20">
    <name type="scientific">Marinimicrobium koreense</name>
    <dbReference type="NCBI Taxonomy" id="306545"/>
    <lineage>
        <taxon>Bacteria</taxon>
        <taxon>Pseudomonadati</taxon>
        <taxon>Pseudomonadota</taxon>
        <taxon>Gammaproteobacteria</taxon>
        <taxon>Cellvibrionales</taxon>
        <taxon>Cellvibrionaceae</taxon>
        <taxon>Marinimicrobium</taxon>
    </lineage>
</organism>
<dbReference type="PANTHER" id="PTHR30001">
    <property type="entry name" value="RIBONUCLEASE"/>
    <property type="match status" value="1"/>
</dbReference>
<feature type="compositionally biased region" description="Basic residues" evidence="17">
    <location>
        <begin position="647"/>
        <end position="656"/>
    </location>
</feature>
<comment type="catalytic activity">
    <reaction evidence="16">
        <text>Endonucleolytic cleavage of single-stranded RNA in A- and U-rich regions.</text>
        <dbReference type="EC" id="3.1.26.12"/>
    </reaction>
</comment>
<comment type="cofactor">
    <cofactor evidence="16">
        <name>Zn(2+)</name>
        <dbReference type="ChEBI" id="CHEBI:29105"/>
    </cofactor>
    <text evidence="16">Binds 2 Zn(2+) ions per homotetramer.</text>
</comment>
<evidence type="ECO:0000256" key="12">
    <source>
        <dbReference type="ARBA" id="ARBA00022833"/>
    </source>
</evidence>
<evidence type="ECO:0000313" key="19">
    <source>
        <dbReference type="EMBL" id="ROQ20241.1"/>
    </source>
</evidence>
<dbReference type="GO" id="GO:0008995">
    <property type="term" value="F:ribonuclease E activity"/>
    <property type="evidence" value="ECO:0007669"/>
    <property type="project" value="UniProtKB-EC"/>
</dbReference>
<feature type="compositionally biased region" description="Basic and acidic residues" evidence="17">
    <location>
        <begin position="603"/>
        <end position="641"/>
    </location>
</feature>
<feature type="compositionally biased region" description="Polar residues" evidence="17">
    <location>
        <begin position="870"/>
        <end position="889"/>
    </location>
</feature>
<evidence type="ECO:0000256" key="6">
    <source>
        <dbReference type="ARBA" id="ARBA00022694"/>
    </source>
</evidence>
<evidence type="ECO:0000256" key="2">
    <source>
        <dbReference type="ARBA" id="ARBA00022475"/>
    </source>
</evidence>
<sequence length="1064" mass="116848">MKRMLINATQPEELRVALVDGQWLYDLDIENRNREQKKANIYKGKITRVEPSLEAAFVDYGAERHGFLPLKEISREYFSKAPNDVEGRIKIKEVVKEGTEVIVQVDKEERGNKGAALTTFVSLAGRYLVLMPNNPRAGGISRRIEGEDRAQLKDALSGVEIPSGMGIIIRTAGVGRSAEELQWDLNYLLQLWESIDKAAKSAPAPNFLFQESNVIIRAIRDYLRQDVGEVIVDNKEAFDLANGFIQQVMPNFGSKVKLYNDDIPLFNRYQIESQIETAFQREVKLPSGGSIVIDVTEALVSIDINSSRATKGGDIEETALQTNLEAADEIARQLRLRDMGGLIVIDFIDMQPARNQREVENRMRDALNMDRARVQVGRISRFGLLEMSRQRLRPSLGEVHSKVCPRCNGQGTIRSTRSLALSILRLVEEEAQKERSAEIRAIAPVSVATYLLNEKRKTISNIEQRNSTRVVVVPNADMMTPHFEVQRLRDDDEGTLETSYKIVATADEHSEEEVETSSKPAPLPQPAVQPAAPTEAAPTPVAPKEPSLWERFVALLAGLFKGNEEDKKSSSSKGRGHQRSRHSRGGNQNRRREGGNRNRRGGRRDERGNQRDGDSRPEKRQDKAADKASDNSQDKGQEKNTEGNSGRRSRGGRNRRGGAGNKPETRGDNSQPKDASPQKAEAAEVNEPAQEQATNEQQENRPPKRPAGRRTRSGPRRRNRRELPEEVIEKANEIQAANQDTTDNVKAERSNRANRDQKAGSEARSDNATDDKPAKADTLARRTDTGPVTAQADTDQSEEREARRTRGNTEARNTATTEEPQSPKDADAEATIKPTATAELREEAPRRVSQRQVGEPRPTQDAAAPKVDTAESSTTKSDTKAAQNATDTEAPQGRSVTDAGSAETDAEVSAKAVQPATPEPVAEPANTAAPAEPAAPEENALAEDEASKESVTADTQEPTTAEAPAATAEPAEAPAAPAEETQEVSAPTPEPAPRSSARATNDPRLAPQPKVPTEIVTEHRQRSAAQALDTRQPPAVSHNPRPLARPANDPRNRQAPEVESSASE</sequence>
<dbReference type="Pfam" id="PF10150">
    <property type="entry name" value="RNase_E_G"/>
    <property type="match status" value="1"/>
</dbReference>
<evidence type="ECO:0000256" key="5">
    <source>
        <dbReference type="ARBA" id="ARBA00022552"/>
    </source>
</evidence>
<feature type="binding site" evidence="16">
    <location>
        <position position="407"/>
    </location>
    <ligand>
        <name>Zn(2+)</name>
        <dbReference type="ChEBI" id="CHEBI:29105"/>
        <note>ligand shared between dimeric partners</note>
    </ligand>
</feature>
<dbReference type="InterPro" id="IPR048583">
    <property type="entry name" value="RNase_E_G_thioredoxin-like"/>
</dbReference>
<keyword evidence="15 16" id="KW-0472">Membrane</keyword>
<feature type="compositionally biased region" description="Low complexity" evidence="17">
    <location>
        <begin position="912"/>
        <end position="939"/>
    </location>
</feature>
<feature type="binding site" evidence="16">
    <location>
        <position position="404"/>
    </location>
    <ligand>
        <name>Zn(2+)</name>
        <dbReference type="ChEBI" id="CHEBI:29105"/>
        <note>ligand shared between dimeric partners</note>
    </ligand>
</feature>
<keyword evidence="14 16" id="KW-0694">RNA-binding</keyword>
<dbReference type="InterPro" id="IPR003029">
    <property type="entry name" value="S1_domain"/>
</dbReference>
<dbReference type="GO" id="GO:0008033">
    <property type="term" value="P:tRNA processing"/>
    <property type="evidence" value="ECO:0007669"/>
    <property type="project" value="UniProtKB-UniRule"/>
</dbReference>